<name>A0AAV4MLI6_CAEEX</name>
<dbReference type="AlphaFoldDB" id="A0AAV4MLI6"/>
<accession>A0AAV4MLI6</accession>
<reference evidence="1 2" key="1">
    <citation type="submission" date="2021-06" db="EMBL/GenBank/DDBJ databases">
        <title>Caerostris extrusa draft genome.</title>
        <authorList>
            <person name="Kono N."/>
            <person name="Arakawa K."/>
        </authorList>
    </citation>
    <scope>NUCLEOTIDE SEQUENCE [LARGE SCALE GENOMIC DNA]</scope>
</reference>
<keyword evidence="2" id="KW-1185">Reference proteome</keyword>
<proteinExistence type="predicted"/>
<gene>
    <name evidence="1" type="ORF">CEXT_764431</name>
</gene>
<dbReference type="Proteomes" id="UP001054945">
    <property type="component" value="Unassembled WGS sequence"/>
</dbReference>
<sequence>MGKEKVFESIELIGAVGEQLADDAHGNGQKRSAVLKGVKVVKGDLVAARWISLSLIKGLKESSRISVTLNSLAADF</sequence>
<comment type="caution">
    <text evidence="1">The sequence shown here is derived from an EMBL/GenBank/DDBJ whole genome shotgun (WGS) entry which is preliminary data.</text>
</comment>
<organism evidence="1 2">
    <name type="scientific">Caerostris extrusa</name>
    <name type="common">Bark spider</name>
    <name type="synonym">Caerostris bankana</name>
    <dbReference type="NCBI Taxonomy" id="172846"/>
    <lineage>
        <taxon>Eukaryota</taxon>
        <taxon>Metazoa</taxon>
        <taxon>Ecdysozoa</taxon>
        <taxon>Arthropoda</taxon>
        <taxon>Chelicerata</taxon>
        <taxon>Arachnida</taxon>
        <taxon>Araneae</taxon>
        <taxon>Araneomorphae</taxon>
        <taxon>Entelegynae</taxon>
        <taxon>Araneoidea</taxon>
        <taxon>Araneidae</taxon>
        <taxon>Caerostris</taxon>
    </lineage>
</organism>
<dbReference type="EMBL" id="BPLR01019873">
    <property type="protein sequence ID" value="GIX72735.1"/>
    <property type="molecule type" value="Genomic_DNA"/>
</dbReference>
<evidence type="ECO:0000313" key="1">
    <source>
        <dbReference type="EMBL" id="GIX72735.1"/>
    </source>
</evidence>
<protein>
    <submittedName>
        <fullName evidence="1">Uncharacterized protein</fullName>
    </submittedName>
</protein>
<evidence type="ECO:0000313" key="2">
    <source>
        <dbReference type="Proteomes" id="UP001054945"/>
    </source>
</evidence>